<organism evidence="1 2">
    <name type="scientific">Saccharothrix coeruleofusca</name>
    <dbReference type="NCBI Taxonomy" id="33919"/>
    <lineage>
        <taxon>Bacteria</taxon>
        <taxon>Bacillati</taxon>
        <taxon>Actinomycetota</taxon>
        <taxon>Actinomycetes</taxon>
        <taxon>Pseudonocardiales</taxon>
        <taxon>Pseudonocardiaceae</taxon>
        <taxon>Saccharothrix</taxon>
    </lineage>
</organism>
<evidence type="ECO:0000313" key="1">
    <source>
        <dbReference type="EMBL" id="GGP53978.1"/>
    </source>
</evidence>
<reference evidence="1" key="2">
    <citation type="submission" date="2020-09" db="EMBL/GenBank/DDBJ databases">
        <authorList>
            <person name="Sun Q."/>
            <person name="Ohkuma M."/>
        </authorList>
    </citation>
    <scope>NUCLEOTIDE SEQUENCE</scope>
    <source>
        <strain evidence="1">JCM 3313</strain>
    </source>
</reference>
<reference evidence="1" key="1">
    <citation type="journal article" date="2014" name="Int. J. Syst. Evol. Microbiol.">
        <title>Complete genome sequence of Corynebacterium casei LMG S-19264T (=DSM 44701T), isolated from a smear-ripened cheese.</title>
        <authorList>
            <consortium name="US DOE Joint Genome Institute (JGI-PGF)"/>
            <person name="Walter F."/>
            <person name="Albersmeier A."/>
            <person name="Kalinowski J."/>
            <person name="Ruckert C."/>
        </authorList>
    </citation>
    <scope>NUCLEOTIDE SEQUENCE</scope>
    <source>
        <strain evidence="1">JCM 3313</strain>
    </source>
</reference>
<evidence type="ECO:0008006" key="3">
    <source>
        <dbReference type="Google" id="ProtNLM"/>
    </source>
</evidence>
<sequence>MRCAGWGAFFLITAGWETLVSTPATPVPAARGLRRLERGTAEPEQIADFYARWLGWAVIAEPDGTFTGWVGDRLAARVRPGREGWQVVFTGSPARELRAGALVDTGRALHGPWAPPPRQGEPCWVELVDPADPDEYWTGELGWAARTPGEGFTLLDVAGGDAAGGPAEGGSRPVAGRLRGTGELPPGWLCYFAVPDLAGALTAAGRLGATVVAPARQVPTGLVAAVADPAGAVCALLQDPPAWGGALAGS</sequence>
<dbReference type="InterPro" id="IPR052164">
    <property type="entry name" value="Anthracycline_SecMetBiosynth"/>
</dbReference>
<dbReference type="PANTHER" id="PTHR33993">
    <property type="entry name" value="GLYOXALASE-RELATED"/>
    <property type="match status" value="1"/>
</dbReference>
<dbReference type="AlphaFoldDB" id="A0A918AKY1"/>
<dbReference type="Proteomes" id="UP000639606">
    <property type="component" value="Unassembled WGS sequence"/>
</dbReference>
<dbReference type="PANTHER" id="PTHR33993:SF14">
    <property type="entry name" value="GB|AAF24581.1"/>
    <property type="match status" value="1"/>
</dbReference>
<accession>A0A918AKY1</accession>
<dbReference type="SUPFAM" id="SSF54593">
    <property type="entry name" value="Glyoxalase/Bleomycin resistance protein/Dihydroxybiphenyl dioxygenase"/>
    <property type="match status" value="1"/>
</dbReference>
<name>A0A918AKY1_9PSEU</name>
<keyword evidence="2" id="KW-1185">Reference proteome</keyword>
<gene>
    <name evidence="1" type="ORF">GCM10010185_27930</name>
</gene>
<evidence type="ECO:0000313" key="2">
    <source>
        <dbReference type="Proteomes" id="UP000639606"/>
    </source>
</evidence>
<comment type="caution">
    <text evidence="1">The sequence shown here is derived from an EMBL/GenBank/DDBJ whole genome shotgun (WGS) entry which is preliminary data.</text>
</comment>
<proteinExistence type="predicted"/>
<protein>
    <recommendedName>
        <fullName evidence="3">Enzyme related to lactoylglutathione lyase</fullName>
    </recommendedName>
</protein>
<dbReference type="EMBL" id="BMRG01000004">
    <property type="protein sequence ID" value="GGP53978.1"/>
    <property type="molecule type" value="Genomic_DNA"/>
</dbReference>
<dbReference type="InterPro" id="IPR029068">
    <property type="entry name" value="Glyas_Bleomycin-R_OHBP_Dase"/>
</dbReference>
<dbReference type="Gene3D" id="3.10.180.10">
    <property type="entry name" value="2,3-Dihydroxybiphenyl 1,2-Dioxygenase, domain 1"/>
    <property type="match status" value="1"/>
</dbReference>